<dbReference type="EMBL" id="JAEHOD010000028">
    <property type="protein sequence ID" value="KAG2445061.1"/>
    <property type="molecule type" value="Genomic_DNA"/>
</dbReference>
<feature type="region of interest" description="Disordered" evidence="2">
    <location>
        <begin position="481"/>
        <end position="508"/>
    </location>
</feature>
<feature type="compositionally biased region" description="Low complexity" evidence="2">
    <location>
        <begin position="426"/>
        <end position="447"/>
    </location>
</feature>
<evidence type="ECO:0000256" key="2">
    <source>
        <dbReference type="SAM" id="MobiDB-lite"/>
    </source>
</evidence>
<proteinExistence type="inferred from homology"/>
<dbReference type="Gene3D" id="3.90.70.80">
    <property type="match status" value="1"/>
</dbReference>
<comment type="similarity">
    <text evidence="1">Belongs to the peptidase C85 family.</text>
</comment>
<dbReference type="PANTHER" id="PTHR12419:SF7">
    <property type="entry name" value="OTU DOMAIN-CONTAINING PROTEIN 3"/>
    <property type="match status" value="1"/>
</dbReference>
<dbReference type="GO" id="GO:0004843">
    <property type="term" value="F:cysteine-type deubiquitinase activity"/>
    <property type="evidence" value="ECO:0007669"/>
    <property type="project" value="TreeGrafter"/>
</dbReference>
<dbReference type="SUPFAM" id="SSF103642">
    <property type="entry name" value="Sec-C motif"/>
    <property type="match status" value="1"/>
</dbReference>
<feature type="region of interest" description="Disordered" evidence="2">
    <location>
        <begin position="426"/>
        <end position="457"/>
    </location>
</feature>
<comment type="caution">
    <text evidence="4">The sequence shown here is derived from an EMBL/GenBank/DDBJ whole genome shotgun (WGS) entry which is preliminary data.</text>
</comment>
<dbReference type="PROSITE" id="PS50802">
    <property type="entry name" value="OTU"/>
    <property type="match status" value="1"/>
</dbReference>
<feature type="domain" description="OTU" evidence="3">
    <location>
        <begin position="60"/>
        <end position="184"/>
    </location>
</feature>
<dbReference type="GO" id="GO:0016579">
    <property type="term" value="P:protein deubiquitination"/>
    <property type="evidence" value="ECO:0007669"/>
    <property type="project" value="TreeGrafter"/>
</dbReference>
<feature type="compositionally biased region" description="Basic and acidic residues" evidence="2">
    <location>
        <begin position="1"/>
        <end position="29"/>
    </location>
</feature>
<dbReference type="Proteomes" id="UP000613740">
    <property type="component" value="Unassembled WGS sequence"/>
</dbReference>
<organism evidence="4 5">
    <name type="scientific">Chlamydomonas schloesseri</name>
    <dbReference type="NCBI Taxonomy" id="2026947"/>
    <lineage>
        <taxon>Eukaryota</taxon>
        <taxon>Viridiplantae</taxon>
        <taxon>Chlorophyta</taxon>
        <taxon>core chlorophytes</taxon>
        <taxon>Chlorophyceae</taxon>
        <taxon>CS clade</taxon>
        <taxon>Chlamydomonadales</taxon>
        <taxon>Chlamydomonadaceae</taxon>
        <taxon>Chlamydomonas</taxon>
    </lineage>
</organism>
<feature type="region of interest" description="Disordered" evidence="2">
    <location>
        <begin position="290"/>
        <end position="392"/>
    </location>
</feature>
<dbReference type="InterPro" id="IPR003323">
    <property type="entry name" value="OTU_dom"/>
</dbReference>
<feature type="compositionally biased region" description="Gly residues" evidence="2">
    <location>
        <begin position="318"/>
        <end position="339"/>
    </location>
</feature>
<dbReference type="InterPro" id="IPR004027">
    <property type="entry name" value="SEC_C_motif"/>
</dbReference>
<dbReference type="Pfam" id="PF02338">
    <property type="entry name" value="OTU"/>
    <property type="match status" value="1"/>
</dbReference>
<dbReference type="Gene3D" id="3.10.450.50">
    <property type="match status" value="1"/>
</dbReference>
<keyword evidence="5" id="KW-1185">Reference proteome</keyword>
<feature type="region of interest" description="Disordered" evidence="2">
    <location>
        <begin position="1"/>
        <end position="42"/>
    </location>
</feature>
<dbReference type="OrthoDB" id="415023at2759"/>
<dbReference type="AlphaFoldDB" id="A0A835WCW8"/>
<protein>
    <recommendedName>
        <fullName evidence="3">OTU domain-containing protein</fullName>
    </recommendedName>
</protein>
<dbReference type="Pfam" id="PF02810">
    <property type="entry name" value="SEC-C"/>
    <property type="match status" value="1"/>
</dbReference>
<dbReference type="SUPFAM" id="SSF54001">
    <property type="entry name" value="Cysteine proteinases"/>
    <property type="match status" value="1"/>
</dbReference>
<feature type="compositionally biased region" description="Low complexity" evidence="2">
    <location>
        <begin position="358"/>
        <end position="376"/>
    </location>
</feature>
<name>A0A835WCW8_9CHLO</name>
<dbReference type="PANTHER" id="PTHR12419">
    <property type="entry name" value="OTU DOMAIN CONTAINING PROTEIN"/>
    <property type="match status" value="1"/>
</dbReference>
<evidence type="ECO:0000259" key="3">
    <source>
        <dbReference type="PROSITE" id="PS50802"/>
    </source>
</evidence>
<feature type="compositionally biased region" description="Low complexity" evidence="2">
    <location>
        <begin position="489"/>
        <end position="508"/>
    </location>
</feature>
<dbReference type="InterPro" id="IPR038765">
    <property type="entry name" value="Papain-like_cys_pep_sf"/>
</dbReference>
<evidence type="ECO:0000313" key="4">
    <source>
        <dbReference type="EMBL" id="KAG2445061.1"/>
    </source>
</evidence>
<dbReference type="InterPro" id="IPR050704">
    <property type="entry name" value="Peptidase_C85-like"/>
</dbReference>
<evidence type="ECO:0000313" key="5">
    <source>
        <dbReference type="Proteomes" id="UP000613740"/>
    </source>
</evidence>
<reference evidence="4" key="1">
    <citation type="journal article" date="2020" name="bioRxiv">
        <title>Comparative genomics of Chlamydomonas.</title>
        <authorList>
            <person name="Craig R.J."/>
            <person name="Hasan A.R."/>
            <person name="Ness R.W."/>
            <person name="Keightley P.D."/>
        </authorList>
    </citation>
    <scope>NUCLEOTIDE SEQUENCE</scope>
    <source>
        <strain evidence="4">CCAP 11/173</strain>
    </source>
</reference>
<gene>
    <name evidence="4" type="ORF">HYH02_008929</name>
</gene>
<feature type="region of interest" description="Disordered" evidence="2">
    <location>
        <begin position="198"/>
        <end position="223"/>
    </location>
</feature>
<feature type="compositionally biased region" description="Low complexity" evidence="2">
    <location>
        <begin position="340"/>
        <end position="350"/>
    </location>
</feature>
<accession>A0A835WCW8</accession>
<evidence type="ECO:0000256" key="1">
    <source>
        <dbReference type="ARBA" id="ARBA00010407"/>
    </source>
</evidence>
<sequence>MAKKDKITVKKLDDAKKAKKGGEEKEAKPVKGKGKKDKDKGKWAAAHEADLGTELAALGLRIKDITGDGNCFFRALGDQLKGEEKAHADLRARIVDFMAQHEDDFAPFVEDDESFGSYIARMKKDGTWAGYMEVVAASRCLGANLTIYQAGQPRWRVINHPEDAAPMLHLAYSDGQHYDSVRCADDFGHGPPQPVVIRGDGTVPARPPRAQAGGGASWDERDEGRVAARTACRDMGLVRQALQASGGDVEGAIERVIEMLAEQAEAEEGGGGGGEAAAAAAAAAGLDQVGKEGGRGQLAAQKGRGKEEEEEEAASRAAGGGASASGSGGNGSGDGGGSAGSEAAGGAAAAGAGGGHSGSQAGSQAGAGVAGFAEGASEQAPPGARVPSTALRETEAAAATSCASQQPATAAGAAEAAVQPTLLPAAASATAPTSPEAGPTLRGPGADAIGGGASAAPAAVGEVGGANGAAGRKTEAAKRRGIAVGKGSGNSSSGISSSSAAASSAPANNKRCPCGSNKKYKACCGPAAAAAARRKAAAGEAEVAAAAAADLGTTVVAQVAALVI</sequence>
<dbReference type="CDD" id="cd22771">
    <property type="entry name" value="OTU_plant_OTU7-like"/>
    <property type="match status" value="1"/>
</dbReference>